<evidence type="ECO:0000313" key="2">
    <source>
        <dbReference type="WBParaSite" id="ES5_v2.g823.t1"/>
    </source>
</evidence>
<dbReference type="WBParaSite" id="ES5_v2.g823.t1">
    <property type="protein sequence ID" value="ES5_v2.g823.t1"/>
    <property type="gene ID" value="ES5_v2.g823"/>
</dbReference>
<proteinExistence type="predicted"/>
<accession>A0AC34GTW7</accession>
<reference evidence="2" key="1">
    <citation type="submission" date="2022-11" db="UniProtKB">
        <authorList>
            <consortium name="WormBaseParasite"/>
        </authorList>
    </citation>
    <scope>IDENTIFICATION</scope>
</reference>
<protein>
    <submittedName>
        <fullName evidence="2">Uncharacterized protein</fullName>
    </submittedName>
</protein>
<organism evidence="1 2">
    <name type="scientific">Panagrolaimus sp. ES5</name>
    <dbReference type="NCBI Taxonomy" id="591445"/>
    <lineage>
        <taxon>Eukaryota</taxon>
        <taxon>Metazoa</taxon>
        <taxon>Ecdysozoa</taxon>
        <taxon>Nematoda</taxon>
        <taxon>Chromadorea</taxon>
        <taxon>Rhabditida</taxon>
        <taxon>Tylenchina</taxon>
        <taxon>Panagrolaimomorpha</taxon>
        <taxon>Panagrolaimoidea</taxon>
        <taxon>Panagrolaimidae</taxon>
        <taxon>Panagrolaimus</taxon>
    </lineage>
</organism>
<dbReference type="Proteomes" id="UP000887579">
    <property type="component" value="Unplaced"/>
</dbReference>
<evidence type="ECO:0000313" key="1">
    <source>
        <dbReference type="Proteomes" id="UP000887579"/>
    </source>
</evidence>
<name>A0AC34GTW7_9BILA</name>
<sequence length="516" mass="59107">KMSMKCGKDCIVTLCFSGFSHAVLLSIFYPNNHRGQEFLEIADFYKDPSKCSEFFTQLTALIPAQYIKGLVLNARVKVPFNVIQKVNNNFRKWCESNDIFFYVPSTSLVGDYAMLSTIKPKIENNECVAIVAGLEKIAFEIFKRTGRTFEFLEILHVPPSNLAAFKKTYMEKYNIKHLLFVKLTEDNKLMAQITDNTQKVIKAFPGVPVGFNDKTYNDLLTDSEAELIRYAMGEKNGSQYLIKPFFDRHIEIPSLIECKVGQLLPFEKSVIQKVKNDKYITLREPKFGELECIAFPQIKTDEVEITLKVDSNMFYEIKVKPVLGNTSKKSETLESNFEKIIVLKDAAAATLKAKIVFTPKYFSIYLMDYRKEEKVIKDSAGCTEIPLYISFLEKKPVVGEAALKIMEENPTFVVYDLMKLCSTNFDKADPKWPFKISKDSNDATFIELETFEGFRVSEPDFLMAIIFKSCLKMIKKEIGETMEEVEIEFKDVGSKDEYVATFTEAAEKVNLKLKFV</sequence>